<accession>A0A328UDA0</accession>
<evidence type="ECO:0000313" key="2">
    <source>
        <dbReference type="Proteomes" id="UP000249260"/>
    </source>
</evidence>
<evidence type="ECO:0000313" key="1">
    <source>
        <dbReference type="EMBL" id="RAP78314.1"/>
    </source>
</evidence>
<dbReference type="AlphaFoldDB" id="A0A328UDA0"/>
<dbReference type="EMBL" id="QLUW01000001">
    <property type="protein sequence ID" value="RAP78314.1"/>
    <property type="molecule type" value="Genomic_DNA"/>
</dbReference>
<protein>
    <submittedName>
        <fullName evidence="1">Uncharacterized protein</fullName>
    </submittedName>
</protein>
<reference evidence="1 2" key="1">
    <citation type="submission" date="2018-06" db="EMBL/GenBank/DDBJ databases">
        <title>Paenibacillus montanisoli sp. nov., isolated from mountain area soil.</title>
        <authorList>
            <person name="Wu M."/>
        </authorList>
    </citation>
    <scope>NUCLEOTIDE SEQUENCE [LARGE SCALE GENOMIC DNA]</scope>
    <source>
        <strain evidence="1 2">RA17</strain>
    </source>
</reference>
<keyword evidence="2" id="KW-1185">Reference proteome</keyword>
<comment type="caution">
    <text evidence="1">The sequence shown here is derived from an EMBL/GenBank/DDBJ whole genome shotgun (WGS) entry which is preliminary data.</text>
</comment>
<proteinExistence type="predicted"/>
<gene>
    <name evidence="1" type="ORF">DL346_07760</name>
</gene>
<sequence length="535" mass="57550">MNAMTQFEIPNRPFASEPITGLMTPDGIFEVALGKQIINAHIMNNGSEVDQVLVYIESVSDPGIVVTPKTYSIVHAATRVSHLFSWEADFSAAAPGKHMVSFIVVTAEGHERIIKPIFVTKMNFNPATHSFSITTSEAVLDVAFIEMIGSGECSNNKIDNSCCSDRYDTRSTILDVLNVVGKLQSSDRESCNLLSYLSEGISVTNNPNFTLCASQLLVGKLKAQIQPTQPYEGQYGDLPFQDPWWKVILAVVTFVLLVAAAIAEAVDGSGDVTAGGGGTHDLPNSSGGTYCTPTATGGGASKVAAGLLAGAATVAAIAGTSDVRDTFRKGQDQTAPASEGELTIAEDLELSFIYPEEIVPGKAFKVSVDWQYQRITTEGTYTHKDSETNTNIHILSKYDIIAPNEASLQEPFIVKSQFYDADNNLFVGNQLFVQCFLIGPSGEWRSIVLQDNGVGEDREANDGTYTGVKYFSADDRMGSWKYFVIAQDINHATPDMQPEEAAQIVGGMLLTNQLSITFGGGNCPIVFDGEVNLIG</sequence>
<name>A0A328UDA0_9BACL</name>
<organism evidence="1 2">
    <name type="scientific">Paenibacillus montanisoli</name>
    <dbReference type="NCBI Taxonomy" id="2081970"/>
    <lineage>
        <taxon>Bacteria</taxon>
        <taxon>Bacillati</taxon>
        <taxon>Bacillota</taxon>
        <taxon>Bacilli</taxon>
        <taxon>Bacillales</taxon>
        <taxon>Paenibacillaceae</taxon>
        <taxon>Paenibacillus</taxon>
    </lineage>
</organism>
<dbReference type="Proteomes" id="UP000249260">
    <property type="component" value="Unassembled WGS sequence"/>
</dbReference>